<feature type="transmembrane region" description="Helical" evidence="19">
    <location>
        <begin position="140"/>
        <end position="164"/>
    </location>
</feature>
<evidence type="ECO:0000256" key="14">
    <source>
        <dbReference type="ARBA" id="ARBA00025228"/>
    </source>
</evidence>
<evidence type="ECO:0000256" key="2">
    <source>
        <dbReference type="ARBA" id="ARBA00004651"/>
    </source>
</evidence>
<keyword evidence="10 19" id="KW-0812">Transmembrane</keyword>
<evidence type="ECO:0000256" key="6">
    <source>
        <dbReference type="ARBA" id="ARBA00015850"/>
    </source>
</evidence>
<dbReference type="GeneID" id="93059480"/>
<comment type="function">
    <text evidence="14 19">Joins adenosylcobinamide-GDP and alpha-ribazole to generate adenosylcobalamin (Ado-cobalamin). Also synthesizes adenosylcobalamin 5'-phosphate from adenosylcobinamide-GDP and alpha-ribazole 5'-phosphate.</text>
</comment>
<comment type="similarity">
    <text evidence="4 19">Belongs to the CobS family.</text>
</comment>
<sequence>MNPLAELRYFVVALGYFTRVPVPRAISGQAVDLAHAARYFPLVGVCVGALAAAVHLAASRVWPPGVAALASIAATLVATGALHEDGLADSCDAFGGGYTREDVLRIMRDSRIGTFGAAALVVALALKWQALAAMPPARAAWTMIAAHAASRTLAASLLLTLDYARAEGKAQPVAHRMRAGAFAFAAALGLPWLFWPDWRAGALALAAMLVLRAGIARYLDARIGGYTGDCLGFAQQVFELSIYLAMLGWMSS</sequence>
<gene>
    <name evidence="19 20" type="primary">cobS</name>
    <name evidence="20" type="ORF">BURPS1710A_1326</name>
</gene>
<feature type="transmembrane region" description="Helical" evidence="19">
    <location>
        <begin position="200"/>
        <end position="219"/>
    </location>
</feature>
<dbReference type="GO" id="GO:0051073">
    <property type="term" value="F:adenosylcobinamide-GDP ribazoletransferase activity"/>
    <property type="evidence" value="ECO:0007669"/>
    <property type="project" value="UniProtKB-UniRule"/>
</dbReference>
<evidence type="ECO:0000256" key="3">
    <source>
        <dbReference type="ARBA" id="ARBA00004663"/>
    </source>
</evidence>
<protein>
    <recommendedName>
        <fullName evidence="6 19">Adenosylcobinamide-GDP ribazoletransferase</fullName>
        <ecNumber evidence="5 19">2.7.8.26</ecNumber>
    </recommendedName>
    <alternativeName>
        <fullName evidence="16 19">Cobalamin synthase</fullName>
    </alternativeName>
    <alternativeName>
        <fullName evidence="15 19">Cobalamin-5'-phosphate synthase</fullName>
    </alternativeName>
</protein>
<comment type="catalytic activity">
    <reaction evidence="17 19">
        <text>alpha-ribazole + adenosylcob(III)inamide-GDP = adenosylcob(III)alamin + GMP + H(+)</text>
        <dbReference type="Rhea" id="RHEA:16049"/>
        <dbReference type="ChEBI" id="CHEBI:10329"/>
        <dbReference type="ChEBI" id="CHEBI:15378"/>
        <dbReference type="ChEBI" id="CHEBI:18408"/>
        <dbReference type="ChEBI" id="CHEBI:58115"/>
        <dbReference type="ChEBI" id="CHEBI:60487"/>
        <dbReference type="EC" id="2.7.8.26"/>
    </reaction>
</comment>
<dbReference type="RefSeq" id="WP_004191554.1">
    <property type="nucleotide sequence ID" value="NZ_CM000832.1"/>
</dbReference>
<evidence type="ECO:0000256" key="8">
    <source>
        <dbReference type="ARBA" id="ARBA00022573"/>
    </source>
</evidence>
<keyword evidence="8 19" id="KW-0169">Cobalamin biosynthesis</keyword>
<dbReference type="HAMAP" id="MF_00719">
    <property type="entry name" value="CobS"/>
    <property type="match status" value="1"/>
</dbReference>
<reference evidence="20" key="1">
    <citation type="submission" date="2009-05" db="EMBL/GenBank/DDBJ databases">
        <authorList>
            <person name="Harkins D.M."/>
            <person name="DeShazer D."/>
            <person name="Woods D.E."/>
            <person name="Brinkac L.M."/>
            <person name="Brown K.A."/>
            <person name="Hung G.C."/>
            <person name="Tuanyok A."/>
            <person name="Zhang B."/>
            <person name="Nierman W.C."/>
        </authorList>
    </citation>
    <scope>NUCLEOTIDE SEQUENCE [LARGE SCALE GENOMIC DNA]</scope>
    <source>
        <strain evidence="20">1710a</strain>
    </source>
</reference>
<keyword evidence="11 19" id="KW-0460">Magnesium</keyword>
<feature type="transmembrane region" description="Helical" evidence="19">
    <location>
        <begin position="176"/>
        <end position="194"/>
    </location>
</feature>
<evidence type="ECO:0000256" key="15">
    <source>
        <dbReference type="ARBA" id="ARBA00032605"/>
    </source>
</evidence>
<evidence type="ECO:0000256" key="11">
    <source>
        <dbReference type="ARBA" id="ARBA00022842"/>
    </source>
</evidence>
<evidence type="ECO:0000256" key="5">
    <source>
        <dbReference type="ARBA" id="ARBA00013200"/>
    </source>
</evidence>
<feature type="transmembrane region" description="Helical" evidence="19">
    <location>
        <begin position="39"/>
        <end position="58"/>
    </location>
</feature>
<feature type="transmembrane region" description="Helical" evidence="19">
    <location>
        <begin position="112"/>
        <end position="134"/>
    </location>
</feature>
<dbReference type="PANTHER" id="PTHR34148">
    <property type="entry name" value="ADENOSYLCOBINAMIDE-GDP RIBAZOLETRANSFERASE"/>
    <property type="match status" value="1"/>
</dbReference>
<evidence type="ECO:0000256" key="7">
    <source>
        <dbReference type="ARBA" id="ARBA00022475"/>
    </source>
</evidence>
<keyword evidence="13 19" id="KW-0472">Membrane</keyword>
<dbReference type="GO" id="GO:0008818">
    <property type="term" value="F:cobalamin 5'-phosphate synthase activity"/>
    <property type="evidence" value="ECO:0007669"/>
    <property type="project" value="UniProtKB-UniRule"/>
</dbReference>
<keyword evidence="12 19" id="KW-1133">Transmembrane helix</keyword>
<dbReference type="PANTHER" id="PTHR34148:SF1">
    <property type="entry name" value="ADENOSYLCOBINAMIDE-GDP RIBAZOLETRANSFERASE"/>
    <property type="match status" value="1"/>
</dbReference>
<evidence type="ECO:0000313" key="20">
    <source>
        <dbReference type="EMBL" id="EET07431.1"/>
    </source>
</evidence>
<dbReference type="EMBL" id="CM000832">
    <property type="protein sequence ID" value="EET07431.1"/>
    <property type="molecule type" value="Genomic_DNA"/>
</dbReference>
<evidence type="ECO:0000256" key="17">
    <source>
        <dbReference type="ARBA" id="ARBA00048623"/>
    </source>
</evidence>
<evidence type="ECO:0000256" key="19">
    <source>
        <dbReference type="HAMAP-Rule" id="MF_00719"/>
    </source>
</evidence>
<evidence type="ECO:0000256" key="10">
    <source>
        <dbReference type="ARBA" id="ARBA00022692"/>
    </source>
</evidence>
<dbReference type="Pfam" id="PF02654">
    <property type="entry name" value="CobS"/>
    <property type="match status" value="1"/>
</dbReference>
<dbReference type="AlphaFoldDB" id="A0A0E1W581"/>
<comment type="catalytic activity">
    <reaction evidence="18 19">
        <text>alpha-ribazole 5'-phosphate + adenosylcob(III)inamide-GDP = adenosylcob(III)alamin 5'-phosphate + GMP + H(+)</text>
        <dbReference type="Rhea" id="RHEA:23560"/>
        <dbReference type="ChEBI" id="CHEBI:15378"/>
        <dbReference type="ChEBI" id="CHEBI:57918"/>
        <dbReference type="ChEBI" id="CHEBI:58115"/>
        <dbReference type="ChEBI" id="CHEBI:60487"/>
        <dbReference type="ChEBI" id="CHEBI:60493"/>
        <dbReference type="EC" id="2.7.8.26"/>
    </reaction>
</comment>
<dbReference type="Proteomes" id="UP000001812">
    <property type="component" value="Chromosome I"/>
</dbReference>
<accession>A0A0E1W581</accession>
<evidence type="ECO:0000256" key="16">
    <source>
        <dbReference type="ARBA" id="ARBA00032853"/>
    </source>
</evidence>
<dbReference type="GO" id="GO:0009236">
    <property type="term" value="P:cobalamin biosynthetic process"/>
    <property type="evidence" value="ECO:0007669"/>
    <property type="project" value="UniProtKB-UniRule"/>
</dbReference>
<comment type="cofactor">
    <cofactor evidence="1 19">
        <name>Mg(2+)</name>
        <dbReference type="ChEBI" id="CHEBI:18420"/>
    </cofactor>
</comment>
<keyword evidence="7 19" id="KW-1003">Cell membrane</keyword>
<dbReference type="GO" id="GO:0005886">
    <property type="term" value="C:plasma membrane"/>
    <property type="evidence" value="ECO:0007669"/>
    <property type="project" value="UniProtKB-SubCell"/>
</dbReference>
<evidence type="ECO:0000256" key="12">
    <source>
        <dbReference type="ARBA" id="ARBA00022989"/>
    </source>
</evidence>
<dbReference type="HOGENOM" id="CLU_057426_1_1_4"/>
<proteinExistence type="inferred from homology"/>
<comment type="subcellular location">
    <subcellularLocation>
        <location evidence="2 19">Cell membrane</location>
        <topology evidence="2 19">Multi-pass membrane protein</topology>
    </subcellularLocation>
</comment>
<name>A0A0E1W581_BURPE</name>
<keyword evidence="9 19" id="KW-0808">Transferase</keyword>
<evidence type="ECO:0000256" key="9">
    <source>
        <dbReference type="ARBA" id="ARBA00022679"/>
    </source>
</evidence>
<evidence type="ECO:0000256" key="4">
    <source>
        <dbReference type="ARBA" id="ARBA00010561"/>
    </source>
</evidence>
<dbReference type="EC" id="2.7.8.26" evidence="5 19"/>
<evidence type="ECO:0000256" key="13">
    <source>
        <dbReference type="ARBA" id="ARBA00023136"/>
    </source>
</evidence>
<evidence type="ECO:0000256" key="18">
    <source>
        <dbReference type="ARBA" id="ARBA00049504"/>
    </source>
</evidence>
<organism evidence="20">
    <name type="scientific">Burkholderia pseudomallei 1710a</name>
    <dbReference type="NCBI Taxonomy" id="320371"/>
    <lineage>
        <taxon>Bacteria</taxon>
        <taxon>Pseudomonadati</taxon>
        <taxon>Pseudomonadota</taxon>
        <taxon>Betaproteobacteria</taxon>
        <taxon>Burkholderiales</taxon>
        <taxon>Burkholderiaceae</taxon>
        <taxon>Burkholderia</taxon>
        <taxon>pseudomallei group</taxon>
    </lineage>
</organism>
<dbReference type="InterPro" id="IPR003805">
    <property type="entry name" value="CobS"/>
</dbReference>
<dbReference type="UniPathway" id="UPA00148">
    <property type="reaction ID" value="UER00238"/>
</dbReference>
<evidence type="ECO:0000256" key="1">
    <source>
        <dbReference type="ARBA" id="ARBA00001946"/>
    </source>
</evidence>
<dbReference type="NCBIfam" id="NF001277">
    <property type="entry name" value="PRK00235.1-3"/>
    <property type="match status" value="1"/>
</dbReference>
<comment type="pathway">
    <text evidence="3 19">Cofactor biosynthesis; adenosylcobalamin biosynthesis; adenosylcobalamin from cob(II)yrinate a,c-diamide: step 7/7.</text>
</comment>